<dbReference type="eggNOG" id="COG4252">
    <property type="taxonomic scope" value="Bacteria"/>
</dbReference>
<proteinExistence type="predicted"/>
<dbReference type="HOGENOM" id="CLU_2521838_0_0_3"/>
<dbReference type="InterPro" id="IPR007890">
    <property type="entry name" value="CHASE2"/>
</dbReference>
<evidence type="ECO:0000313" key="3">
    <source>
        <dbReference type="Proteomes" id="UP000003835"/>
    </source>
</evidence>
<dbReference type="EMBL" id="DS989849">
    <property type="protein sequence ID" value="EDX75370.1"/>
    <property type="molecule type" value="Genomic_DNA"/>
</dbReference>
<evidence type="ECO:0000313" key="2">
    <source>
        <dbReference type="EMBL" id="EDX75370.1"/>
    </source>
</evidence>
<organism evidence="2 3">
    <name type="scientific">Coleofasciculus chthonoplastes PCC 7420</name>
    <dbReference type="NCBI Taxonomy" id="118168"/>
    <lineage>
        <taxon>Bacteria</taxon>
        <taxon>Bacillati</taxon>
        <taxon>Cyanobacteriota</taxon>
        <taxon>Cyanophyceae</taxon>
        <taxon>Coleofasciculales</taxon>
        <taxon>Coleofasciculaceae</taxon>
        <taxon>Coleofasciculus</taxon>
    </lineage>
</organism>
<reference evidence="2 3" key="1">
    <citation type="submission" date="2008-07" db="EMBL/GenBank/DDBJ databases">
        <authorList>
            <person name="Tandeau de Marsac N."/>
            <person name="Ferriera S."/>
            <person name="Johnson J."/>
            <person name="Kravitz S."/>
            <person name="Beeson K."/>
            <person name="Sutton G."/>
            <person name="Rogers Y.-H."/>
            <person name="Friedman R."/>
            <person name="Frazier M."/>
            <person name="Venter J.C."/>
        </authorList>
    </citation>
    <scope>NUCLEOTIDE SEQUENCE [LARGE SCALE GENOMIC DNA]</scope>
    <source>
        <strain evidence="2 3">PCC 7420</strain>
    </source>
</reference>
<dbReference type="Proteomes" id="UP000003835">
    <property type="component" value="Unassembled WGS sequence"/>
</dbReference>
<dbReference type="AlphaFoldDB" id="B4VR71"/>
<feature type="domain" description="CHASE2" evidence="1">
    <location>
        <begin position="15"/>
        <end position="67"/>
    </location>
</feature>
<keyword evidence="3" id="KW-1185">Reference proteome</keyword>
<accession>B4VR71</accession>
<sequence>MSIKVSPEAFLAAYSDYIVIVGITEADIQDLDHYPISDRLLAQVLSQILALNPVVVGLSLFRDVPVNYGETRRDVPLERLLVDL</sequence>
<dbReference type="STRING" id="118168.MC7420_1288"/>
<protein>
    <recommendedName>
        <fullName evidence="1">CHASE2 domain-containing protein</fullName>
    </recommendedName>
</protein>
<name>B4VR71_9CYAN</name>
<dbReference type="Pfam" id="PF05226">
    <property type="entry name" value="CHASE2"/>
    <property type="match status" value="1"/>
</dbReference>
<dbReference type="RefSeq" id="WP_006101081.1">
    <property type="nucleotide sequence ID" value="NZ_DS989849.1"/>
</dbReference>
<gene>
    <name evidence="2" type="ORF">MC7420_1288</name>
</gene>
<evidence type="ECO:0000259" key="1">
    <source>
        <dbReference type="Pfam" id="PF05226"/>
    </source>
</evidence>